<evidence type="ECO:0000313" key="3">
    <source>
        <dbReference type="Proteomes" id="UP000775213"/>
    </source>
</evidence>
<keyword evidence="1" id="KW-0472">Membrane</keyword>
<evidence type="ECO:0000256" key="1">
    <source>
        <dbReference type="SAM" id="Phobius"/>
    </source>
</evidence>
<dbReference type="EMBL" id="JAGFBR010000011">
    <property type="protein sequence ID" value="KAH0459240.1"/>
    <property type="molecule type" value="Genomic_DNA"/>
</dbReference>
<sequence length="92" mass="10142">MAKSTTGLTYLAPAENLVIFVVGLVLSLLVLSVLVPGVFTAGGSMSAVGYNFVYSPFRDKIQNDHINEKVEVAPMEDKNRESSLRWFGHIKR</sequence>
<dbReference type="AlphaFoldDB" id="A0AAV7GBV6"/>
<reference evidence="2 3" key="1">
    <citation type="journal article" date="2021" name="Hortic Res">
        <title>Chromosome-scale assembly of the Dendrobium chrysotoxum genome enhances the understanding of orchid evolution.</title>
        <authorList>
            <person name="Zhang Y."/>
            <person name="Zhang G.Q."/>
            <person name="Zhang D."/>
            <person name="Liu X.D."/>
            <person name="Xu X.Y."/>
            <person name="Sun W.H."/>
            <person name="Yu X."/>
            <person name="Zhu X."/>
            <person name="Wang Z.W."/>
            <person name="Zhao X."/>
            <person name="Zhong W.Y."/>
            <person name="Chen H."/>
            <person name="Yin W.L."/>
            <person name="Huang T."/>
            <person name="Niu S.C."/>
            <person name="Liu Z.J."/>
        </authorList>
    </citation>
    <scope>NUCLEOTIDE SEQUENCE [LARGE SCALE GENOMIC DNA]</scope>
    <source>
        <strain evidence="2">Lindl</strain>
    </source>
</reference>
<accession>A0AAV7GBV6</accession>
<proteinExistence type="predicted"/>
<organism evidence="2 3">
    <name type="scientific">Dendrobium chrysotoxum</name>
    <name type="common">Orchid</name>
    <dbReference type="NCBI Taxonomy" id="161865"/>
    <lineage>
        <taxon>Eukaryota</taxon>
        <taxon>Viridiplantae</taxon>
        <taxon>Streptophyta</taxon>
        <taxon>Embryophyta</taxon>
        <taxon>Tracheophyta</taxon>
        <taxon>Spermatophyta</taxon>
        <taxon>Magnoliopsida</taxon>
        <taxon>Liliopsida</taxon>
        <taxon>Asparagales</taxon>
        <taxon>Orchidaceae</taxon>
        <taxon>Epidendroideae</taxon>
        <taxon>Malaxideae</taxon>
        <taxon>Dendrobiinae</taxon>
        <taxon>Dendrobium</taxon>
    </lineage>
</organism>
<comment type="caution">
    <text evidence="2">The sequence shown here is derived from an EMBL/GenBank/DDBJ whole genome shotgun (WGS) entry which is preliminary data.</text>
</comment>
<keyword evidence="3" id="KW-1185">Reference proteome</keyword>
<protein>
    <submittedName>
        <fullName evidence="2">Uncharacterized protein</fullName>
    </submittedName>
</protein>
<gene>
    <name evidence="2" type="ORF">IEQ34_012054</name>
</gene>
<evidence type="ECO:0000313" key="2">
    <source>
        <dbReference type="EMBL" id="KAH0459240.1"/>
    </source>
</evidence>
<keyword evidence="1" id="KW-0812">Transmembrane</keyword>
<name>A0AAV7GBV6_DENCH</name>
<feature type="transmembrane region" description="Helical" evidence="1">
    <location>
        <begin position="17"/>
        <end position="39"/>
    </location>
</feature>
<keyword evidence="1" id="KW-1133">Transmembrane helix</keyword>
<dbReference type="Proteomes" id="UP000775213">
    <property type="component" value="Unassembled WGS sequence"/>
</dbReference>